<comment type="caution">
    <text evidence="2">The sequence shown here is derived from an EMBL/GenBank/DDBJ whole genome shotgun (WGS) entry which is preliminary data.</text>
</comment>
<gene>
    <name evidence="2" type="ORF">GBK04_02395</name>
</gene>
<dbReference type="NCBIfam" id="TIGR04131">
    <property type="entry name" value="Bac_Flav_CTERM"/>
    <property type="match status" value="1"/>
</dbReference>
<dbReference type="Proteomes" id="UP000479293">
    <property type="component" value="Unassembled WGS sequence"/>
</dbReference>
<sequence>MLFFRKRFFGKSICVIFACFFLHFNAFSQCPQSYSWTEWSSFNGMNATGSVLVDNKVIGVTMTANYSFDSTETIFRLADYFAPFSGYSQIKDGTVPRMTWSVGQGGKTTICFSEPVTNPILLFASLGRPSAAVTLSFSEPYVPMFDGGGMDFLDGYSLSGNEGNCIILFPGTFSCVTINSTTPEYYTNITWGLQPPAFPVTITEKAAACGSTILTAQGGVSYRWNGGNNPQQASNLIDTSGIYTVTATDARGCTSVALKNISELPKATVTSEIEQTICQGQSYLGYTASGVYHDTLTNSKGCDSIRTVRLTVVDTPKLDLGGNREICEGESLEIVPAVQGTGPFTYRWSTGETSPNRTVDKAGKYRLTVGQGACSVSDSVQLTVNPRPVATPDETVCRNQPLVAGLADPNVSYRWVPSNETTREISAAHEGIYQVTLTNQFGCSTLKTFTVVGTCAALIFAPDAFSPNGDAVNDVFKVLITGGVPLSFTIFNRWGNPVYANQESETGWDGTLNDQPCAEGTYVYVLRYKNLLDNSIAEYRGSLLLMR</sequence>
<evidence type="ECO:0000313" key="3">
    <source>
        <dbReference type="Proteomes" id="UP000479293"/>
    </source>
</evidence>
<reference evidence="2 3" key="1">
    <citation type="submission" date="2019-10" db="EMBL/GenBank/DDBJ databases">
        <title>Draft Genome Sequence of Cytophagaceae sp. SJW1-29.</title>
        <authorList>
            <person name="Choi A."/>
        </authorList>
    </citation>
    <scope>NUCLEOTIDE SEQUENCE [LARGE SCALE GENOMIC DNA]</scope>
    <source>
        <strain evidence="2 3">SJW1-29</strain>
    </source>
</reference>
<dbReference type="EMBL" id="WHLY01000002">
    <property type="protein sequence ID" value="MPR32224.1"/>
    <property type="molecule type" value="Genomic_DNA"/>
</dbReference>
<protein>
    <submittedName>
        <fullName evidence="2">T9SS type B sorting domain-containing protein</fullName>
    </submittedName>
</protein>
<feature type="chain" id="PRO_5028953300" evidence="1">
    <location>
        <begin position="29"/>
        <end position="547"/>
    </location>
</feature>
<keyword evidence="3" id="KW-1185">Reference proteome</keyword>
<dbReference type="AlphaFoldDB" id="A0A7C9F749"/>
<dbReference type="Gene3D" id="2.60.40.10">
    <property type="entry name" value="Immunoglobulins"/>
    <property type="match status" value="1"/>
</dbReference>
<organism evidence="2 3">
    <name type="scientific">Salmonirosea aquatica</name>
    <dbReference type="NCBI Taxonomy" id="2654236"/>
    <lineage>
        <taxon>Bacteria</taxon>
        <taxon>Pseudomonadati</taxon>
        <taxon>Bacteroidota</taxon>
        <taxon>Cytophagia</taxon>
        <taxon>Cytophagales</taxon>
        <taxon>Spirosomataceae</taxon>
        <taxon>Salmonirosea</taxon>
    </lineage>
</organism>
<proteinExistence type="predicted"/>
<dbReference type="RefSeq" id="WP_152756522.1">
    <property type="nucleotide sequence ID" value="NZ_WHLY01000002.1"/>
</dbReference>
<accession>A0A7C9F749</accession>
<feature type="signal peptide" evidence="1">
    <location>
        <begin position="1"/>
        <end position="28"/>
    </location>
</feature>
<evidence type="ECO:0000313" key="2">
    <source>
        <dbReference type="EMBL" id="MPR32224.1"/>
    </source>
</evidence>
<dbReference type="Pfam" id="PF13585">
    <property type="entry name" value="CHU_C"/>
    <property type="match status" value="1"/>
</dbReference>
<evidence type="ECO:0000256" key="1">
    <source>
        <dbReference type="SAM" id="SignalP"/>
    </source>
</evidence>
<keyword evidence="1" id="KW-0732">Signal</keyword>
<dbReference type="InterPro" id="IPR026341">
    <property type="entry name" value="T9SS_type_B"/>
</dbReference>
<dbReference type="InterPro" id="IPR013783">
    <property type="entry name" value="Ig-like_fold"/>
</dbReference>
<name>A0A7C9F749_9BACT</name>